<comment type="similarity">
    <text evidence="1 3">Belongs to the short-chain dehydrogenases/reductases (SDR) family.</text>
</comment>
<dbReference type="PRINTS" id="PR00080">
    <property type="entry name" value="SDRFAMILY"/>
</dbReference>
<evidence type="ECO:0000256" key="3">
    <source>
        <dbReference type="RuleBase" id="RU000363"/>
    </source>
</evidence>
<dbReference type="InterPro" id="IPR002347">
    <property type="entry name" value="SDR_fam"/>
</dbReference>
<organism evidence="6 7">
    <name type="scientific">Limnochorda pilosa</name>
    <dbReference type="NCBI Taxonomy" id="1555112"/>
    <lineage>
        <taxon>Bacteria</taxon>
        <taxon>Bacillati</taxon>
        <taxon>Bacillota</taxon>
        <taxon>Limnochordia</taxon>
        <taxon>Limnochordales</taxon>
        <taxon>Limnochordaceae</taxon>
        <taxon>Limnochorda</taxon>
    </lineage>
</organism>
<dbReference type="OrthoDB" id="9803333at2"/>
<evidence type="ECO:0000259" key="5">
    <source>
        <dbReference type="SMART" id="SM00822"/>
    </source>
</evidence>
<dbReference type="InterPro" id="IPR020904">
    <property type="entry name" value="Sc_DH/Rdtase_CS"/>
</dbReference>
<dbReference type="InterPro" id="IPR036291">
    <property type="entry name" value="NAD(P)-bd_dom_sf"/>
</dbReference>
<dbReference type="CDD" id="cd05233">
    <property type="entry name" value="SDR_c"/>
    <property type="match status" value="1"/>
</dbReference>
<sequence>MDAEGDERFGLPAGTLAGQVAVVTGAARGIGRALALLLGRLGARVVIADLSPAGADVEASVRAEGGSAFFVPCDVADAEAVGRLAAETHRAFGPVDLLVNNAIHCPVVAVSEMDPATWDRVMAVNLRGTFLCARAFLPDLVERRGTMVNMVSADAMPHLSAYVASKQGIAGFSRSLAAEVGEQDVKVVALAPGMVDTPGLRVAARDLAPRIGMAPDELLAMAMPAPHAALAAVLLARGAASRYHGEQVDGYTVLEEAGYGHLARPSGPPAQPVHQDGPQAVRSDQPGVERGRKTAKGEGGAAPALLARRLHTALTATAQELERLPVFARTLARQGFKKQVGLGVKESVALAERLAEQMAASDSPPGNPDLHRWLTGLAGYFHGVPAQTARFTRDEAMLAEVGRTMAEREEIVRALQAAVERAGTRPM</sequence>
<evidence type="ECO:0000313" key="6">
    <source>
        <dbReference type="EMBL" id="BAS26712.1"/>
    </source>
</evidence>
<dbReference type="FunFam" id="3.40.50.720:FF:000084">
    <property type="entry name" value="Short-chain dehydrogenase reductase"/>
    <property type="match status" value="1"/>
</dbReference>
<evidence type="ECO:0000256" key="1">
    <source>
        <dbReference type="ARBA" id="ARBA00006484"/>
    </source>
</evidence>
<dbReference type="KEGG" id="lpil:LIP_0855"/>
<gene>
    <name evidence="6" type="ORF">LIP_0855</name>
</gene>
<dbReference type="Gene3D" id="3.40.50.720">
    <property type="entry name" value="NAD(P)-binding Rossmann-like Domain"/>
    <property type="match status" value="1"/>
</dbReference>
<dbReference type="SUPFAM" id="SSF51735">
    <property type="entry name" value="NAD(P)-binding Rossmann-fold domains"/>
    <property type="match status" value="1"/>
</dbReference>
<dbReference type="Proteomes" id="UP000065807">
    <property type="component" value="Chromosome"/>
</dbReference>
<name>A0A0K2SI70_LIMPI</name>
<dbReference type="EMBL" id="AP014924">
    <property type="protein sequence ID" value="BAS26712.1"/>
    <property type="molecule type" value="Genomic_DNA"/>
</dbReference>
<dbReference type="SMART" id="SM00822">
    <property type="entry name" value="PKS_KR"/>
    <property type="match status" value="1"/>
</dbReference>
<dbReference type="AlphaFoldDB" id="A0A0K2SI70"/>
<evidence type="ECO:0000256" key="4">
    <source>
        <dbReference type="SAM" id="MobiDB-lite"/>
    </source>
</evidence>
<keyword evidence="2" id="KW-0560">Oxidoreductase</keyword>
<dbReference type="PRINTS" id="PR00081">
    <property type="entry name" value="GDHRDH"/>
</dbReference>
<dbReference type="GO" id="GO:0008206">
    <property type="term" value="P:bile acid metabolic process"/>
    <property type="evidence" value="ECO:0007669"/>
    <property type="project" value="UniProtKB-ARBA"/>
</dbReference>
<dbReference type="STRING" id="1555112.LIP_0855"/>
<dbReference type="PANTHER" id="PTHR42760:SF133">
    <property type="entry name" value="3-OXOACYL-[ACYL-CARRIER-PROTEIN] REDUCTASE"/>
    <property type="match status" value="1"/>
</dbReference>
<feature type="compositionally biased region" description="Basic and acidic residues" evidence="4">
    <location>
        <begin position="287"/>
        <end position="296"/>
    </location>
</feature>
<dbReference type="RefSeq" id="WP_068134685.1">
    <property type="nucleotide sequence ID" value="NZ_AP014924.1"/>
</dbReference>
<feature type="domain" description="Ketoreductase" evidence="5">
    <location>
        <begin position="19"/>
        <end position="197"/>
    </location>
</feature>
<proteinExistence type="inferred from homology"/>
<evidence type="ECO:0000256" key="2">
    <source>
        <dbReference type="ARBA" id="ARBA00023002"/>
    </source>
</evidence>
<accession>A0A0K2SI70</accession>
<protein>
    <submittedName>
        <fullName evidence="6">Short-chain dehydrogenase</fullName>
    </submittedName>
</protein>
<dbReference type="InterPro" id="IPR057326">
    <property type="entry name" value="KR_dom"/>
</dbReference>
<dbReference type="PANTHER" id="PTHR42760">
    <property type="entry name" value="SHORT-CHAIN DEHYDROGENASES/REDUCTASES FAMILY MEMBER"/>
    <property type="match status" value="1"/>
</dbReference>
<evidence type="ECO:0000313" key="7">
    <source>
        <dbReference type="Proteomes" id="UP000065807"/>
    </source>
</evidence>
<feature type="region of interest" description="Disordered" evidence="4">
    <location>
        <begin position="260"/>
        <end position="302"/>
    </location>
</feature>
<keyword evidence="7" id="KW-1185">Reference proteome</keyword>
<reference evidence="7" key="1">
    <citation type="submission" date="2015-07" db="EMBL/GenBank/DDBJ databases">
        <title>Complete genome sequence and phylogenetic analysis of Limnochorda pilosa.</title>
        <authorList>
            <person name="Watanabe M."/>
            <person name="Kojima H."/>
            <person name="Fukui M."/>
        </authorList>
    </citation>
    <scope>NUCLEOTIDE SEQUENCE [LARGE SCALE GENOMIC DNA]</scope>
    <source>
        <strain evidence="7">HC45</strain>
    </source>
</reference>
<dbReference type="PROSITE" id="PS00061">
    <property type="entry name" value="ADH_SHORT"/>
    <property type="match status" value="1"/>
</dbReference>
<dbReference type="GO" id="GO:0016616">
    <property type="term" value="F:oxidoreductase activity, acting on the CH-OH group of donors, NAD or NADP as acceptor"/>
    <property type="evidence" value="ECO:0007669"/>
    <property type="project" value="TreeGrafter"/>
</dbReference>
<reference evidence="7" key="2">
    <citation type="journal article" date="2016" name="Int. J. Syst. Evol. Microbiol.">
        <title>Complete genome sequence and cell structure of Limnochorda pilosa, a Gram-negative spore-former within the phylum Firmicutes.</title>
        <authorList>
            <person name="Watanabe M."/>
            <person name="Kojima H."/>
            <person name="Fukui M."/>
        </authorList>
    </citation>
    <scope>NUCLEOTIDE SEQUENCE [LARGE SCALE GENOMIC DNA]</scope>
    <source>
        <strain evidence="7">HC45</strain>
    </source>
</reference>
<dbReference type="Pfam" id="PF00106">
    <property type="entry name" value="adh_short"/>
    <property type="match status" value="1"/>
</dbReference>